<proteinExistence type="predicted"/>
<protein>
    <submittedName>
        <fullName evidence="1">Uncharacterized protein</fullName>
    </submittedName>
</protein>
<dbReference type="Proteomes" id="UP000287651">
    <property type="component" value="Unassembled WGS sequence"/>
</dbReference>
<evidence type="ECO:0000313" key="2">
    <source>
        <dbReference type="Proteomes" id="UP000287651"/>
    </source>
</evidence>
<comment type="caution">
    <text evidence="1">The sequence shown here is derived from an EMBL/GenBank/DDBJ whole genome shotgun (WGS) entry which is preliminary data.</text>
</comment>
<organism evidence="1 2">
    <name type="scientific">Ensete ventricosum</name>
    <name type="common">Abyssinian banana</name>
    <name type="synonym">Musa ensete</name>
    <dbReference type="NCBI Taxonomy" id="4639"/>
    <lineage>
        <taxon>Eukaryota</taxon>
        <taxon>Viridiplantae</taxon>
        <taxon>Streptophyta</taxon>
        <taxon>Embryophyta</taxon>
        <taxon>Tracheophyta</taxon>
        <taxon>Spermatophyta</taxon>
        <taxon>Magnoliopsida</taxon>
        <taxon>Liliopsida</taxon>
        <taxon>Zingiberales</taxon>
        <taxon>Musaceae</taxon>
        <taxon>Ensete</taxon>
    </lineage>
</organism>
<gene>
    <name evidence="1" type="ORF">B296_00041569</name>
</gene>
<name>A0A426Y8Z8_ENSVE</name>
<reference evidence="1 2" key="1">
    <citation type="journal article" date="2014" name="Agronomy (Basel)">
        <title>A Draft Genome Sequence for Ensete ventricosum, the Drought-Tolerant Tree Against Hunger.</title>
        <authorList>
            <person name="Harrison J."/>
            <person name="Moore K.A."/>
            <person name="Paszkiewicz K."/>
            <person name="Jones T."/>
            <person name="Grant M."/>
            <person name="Ambacheew D."/>
            <person name="Muzemil S."/>
            <person name="Studholme D.J."/>
        </authorList>
    </citation>
    <scope>NUCLEOTIDE SEQUENCE [LARGE SCALE GENOMIC DNA]</scope>
</reference>
<accession>A0A426Y8Z8</accession>
<dbReference type="AlphaFoldDB" id="A0A426Y8Z8"/>
<dbReference type="EMBL" id="AMZH03014126">
    <property type="protein sequence ID" value="RRT48166.1"/>
    <property type="molecule type" value="Genomic_DNA"/>
</dbReference>
<evidence type="ECO:0000313" key="1">
    <source>
        <dbReference type="EMBL" id="RRT48166.1"/>
    </source>
</evidence>
<sequence>MWGLIPGKNRWVITLLTLEMKKIVSFGKKKMKSRTVNKAENGSSLFIWPLLMGILKLSNILFRTEQ</sequence>